<proteinExistence type="predicted"/>
<dbReference type="PANTHER" id="PTHR47447:SF17">
    <property type="entry name" value="OS12G0638900 PROTEIN"/>
    <property type="match status" value="1"/>
</dbReference>
<reference evidence="3" key="1">
    <citation type="submission" date="2023-08" db="EMBL/GenBank/DDBJ databases">
        <authorList>
            <person name="Chen Y."/>
            <person name="Shah S."/>
            <person name="Dougan E. K."/>
            <person name="Thang M."/>
            <person name="Chan C."/>
        </authorList>
    </citation>
    <scope>NUCLEOTIDE SEQUENCE</scope>
</reference>
<dbReference type="Pfam" id="PF01535">
    <property type="entry name" value="PPR"/>
    <property type="match status" value="1"/>
</dbReference>
<dbReference type="Proteomes" id="UP001178507">
    <property type="component" value="Unassembled WGS sequence"/>
</dbReference>
<evidence type="ECO:0000256" key="2">
    <source>
        <dbReference type="PROSITE-ProRule" id="PRU00708"/>
    </source>
</evidence>
<dbReference type="AlphaFoldDB" id="A0AA36N637"/>
<evidence type="ECO:0000256" key="1">
    <source>
        <dbReference type="ARBA" id="ARBA00022737"/>
    </source>
</evidence>
<feature type="repeat" description="PPR" evidence="2">
    <location>
        <begin position="189"/>
        <end position="223"/>
    </location>
</feature>
<protein>
    <recommendedName>
        <fullName evidence="5">Pentatricopeptide repeat-containing protein, chloroplastic</fullName>
    </recommendedName>
</protein>
<keyword evidence="4" id="KW-1185">Reference proteome</keyword>
<dbReference type="EMBL" id="CAUJNA010003205">
    <property type="protein sequence ID" value="CAJ1395677.1"/>
    <property type="molecule type" value="Genomic_DNA"/>
</dbReference>
<dbReference type="PROSITE" id="PS51375">
    <property type="entry name" value="PPR"/>
    <property type="match status" value="1"/>
</dbReference>
<dbReference type="Gene3D" id="1.25.40.10">
    <property type="entry name" value="Tetratricopeptide repeat domain"/>
    <property type="match status" value="3"/>
</dbReference>
<keyword evidence="1" id="KW-0677">Repeat</keyword>
<evidence type="ECO:0000313" key="4">
    <source>
        <dbReference type="Proteomes" id="UP001178507"/>
    </source>
</evidence>
<organism evidence="3 4">
    <name type="scientific">Effrenium voratum</name>
    <dbReference type="NCBI Taxonomy" id="2562239"/>
    <lineage>
        <taxon>Eukaryota</taxon>
        <taxon>Sar</taxon>
        <taxon>Alveolata</taxon>
        <taxon>Dinophyceae</taxon>
        <taxon>Suessiales</taxon>
        <taxon>Symbiodiniaceae</taxon>
        <taxon>Effrenium</taxon>
    </lineage>
</organism>
<dbReference type="PANTHER" id="PTHR47447">
    <property type="entry name" value="OS03G0856100 PROTEIN"/>
    <property type="match status" value="1"/>
</dbReference>
<dbReference type="InterPro" id="IPR011990">
    <property type="entry name" value="TPR-like_helical_dom_sf"/>
</dbReference>
<gene>
    <name evidence="3" type="ORF">EVOR1521_LOCUS20058</name>
</gene>
<comment type="caution">
    <text evidence="3">The sequence shown here is derived from an EMBL/GenBank/DDBJ whole genome shotgun (WGS) entry which is preliminary data.</text>
</comment>
<evidence type="ECO:0000313" key="3">
    <source>
        <dbReference type="EMBL" id="CAJ1395677.1"/>
    </source>
</evidence>
<sequence length="739" mass="78416">MGERRFVVSSMWWLSTSLDVFFCSALVTCCARAAAWPGSLQLLADTRHHRVEPNAATFSSAVNACGGRWEQGLGALRHASLLQLQLNTICLGAACALDLGWPKAATLLAELCEGALEVSATACNSAVSSCTRGTSWWQGLQVAFGMLERHLRPSRVTFNAGISACDAGHDGLMGLKLLRAMDGSHLQPDIVSYNAAVSACGKSSLWGSALELLQEAPRGALRLDLVSMGAAVDAAAERWAMAEVLLGQLRRDLQPNEVLQTSLLKGHARGGEWARALGALSMPNEKSFGAAADACASCGQWADAEELMRAMALQHVRLGTAAFNAATEALQGAELWRRALTSLELLRSTGLQLQASSHSTAASVCERSSNWEAALELFVLGTARRVVDLVACNGAISACATGQAAEQALAMMRTLGATQLQTDLFSFNAVIAAFAACSWRRGLDQLQLLGSRGLAADAVGLRALLSAGAALPWQLSGQLLAQLSTPSVPALADACAACAASPILLPLLAREPGPSSEIAGALHISHTFRRDLQNCGVFAREYSGLQRCLWCCSAASPPSRNTFQALNEAGSCPWEIFVRCTKVRAFQEALCDSPVWVPSRATELRMFSECCLQPGLSRFRSESPAGNQARVLMSEDVGPIFGLKESPKVAWQELLKSHRGPRLRLACRVSARRLIGGARCCALRSWAGRRPTAPACASSKLSEARSVASPCLWIGPGALNSAVSIDAVRQNALWPAQLG</sequence>
<dbReference type="InterPro" id="IPR002885">
    <property type="entry name" value="PPR_rpt"/>
</dbReference>
<evidence type="ECO:0008006" key="5">
    <source>
        <dbReference type="Google" id="ProtNLM"/>
    </source>
</evidence>
<accession>A0AA36N637</accession>
<name>A0AA36N637_9DINO</name>